<dbReference type="AlphaFoldDB" id="A0A9W9ZYT0"/>
<keyword evidence="2" id="KW-1185">Reference proteome</keyword>
<sequence>MQYSKESSAALANFVANSTINVVGPHPSSTKQTCALEETRISLSEIIENDRLGNDEEEVTDNFNNDKALVPVFMEKLPGCTDEEEIRDFEILPLDVGMDSFWKCDIGCFNIDCVDYHQLPTGRLVDEVTGSHSRKKKAKKRTKRVKV</sequence>
<accession>A0A9W9ZYT0</accession>
<proteinExistence type="predicted"/>
<evidence type="ECO:0000313" key="1">
    <source>
        <dbReference type="EMBL" id="KAJ7389975.1"/>
    </source>
</evidence>
<dbReference type="EMBL" id="MU825422">
    <property type="protein sequence ID" value="KAJ7389975.1"/>
    <property type="molecule type" value="Genomic_DNA"/>
</dbReference>
<dbReference type="Proteomes" id="UP001163046">
    <property type="component" value="Unassembled WGS sequence"/>
</dbReference>
<gene>
    <name evidence="1" type="ORF">OS493_028029</name>
</gene>
<evidence type="ECO:0000313" key="2">
    <source>
        <dbReference type="Proteomes" id="UP001163046"/>
    </source>
</evidence>
<dbReference type="OrthoDB" id="5965432at2759"/>
<organism evidence="1 2">
    <name type="scientific">Desmophyllum pertusum</name>
    <dbReference type="NCBI Taxonomy" id="174260"/>
    <lineage>
        <taxon>Eukaryota</taxon>
        <taxon>Metazoa</taxon>
        <taxon>Cnidaria</taxon>
        <taxon>Anthozoa</taxon>
        <taxon>Hexacorallia</taxon>
        <taxon>Scleractinia</taxon>
        <taxon>Caryophylliina</taxon>
        <taxon>Caryophylliidae</taxon>
        <taxon>Desmophyllum</taxon>
    </lineage>
</organism>
<protein>
    <submittedName>
        <fullName evidence="1">Uncharacterized protein</fullName>
    </submittedName>
</protein>
<reference evidence="1" key="1">
    <citation type="submission" date="2023-01" db="EMBL/GenBank/DDBJ databases">
        <title>Genome assembly of the deep-sea coral Lophelia pertusa.</title>
        <authorList>
            <person name="Herrera S."/>
            <person name="Cordes E."/>
        </authorList>
    </citation>
    <scope>NUCLEOTIDE SEQUENCE</scope>
    <source>
        <strain evidence="1">USNM1676648</strain>
        <tissue evidence="1">Polyp</tissue>
    </source>
</reference>
<name>A0A9W9ZYT0_9CNID</name>
<comment type="caution">
    <text evidence="1">The sequence shown here is derived from an EMBL/GenBank/DDBJ whole genome shotgun (WGS) entry which is preliminary data.</text>
</comment>